<protein>
    <submittedName>
        <fullName evidence="2">Uncharacterized protein</fullName>
    </submittedName>
</protein>
<name>A0A1M5PKS5_9ALTE</name>
<gene>
    <name evidence="2" type="ORF">SAMN05216361_3499</name>
</gene>
<keyword evidence="1" id="KW-0812">Transmembrane</keyword>
<sequence length="119" mass="13924">MNEEEKEKLDREYAAERFGIYAPFIVIIALLFVITAWYIFNQPTSSQIVVGVAMNHRALLHDEGHDIFLYVALDDRKQLVKVRLPGKTPIRVGEKVEMNRLFSDGSDYEKYVFHRYVDD</sequence>
<evidence type="ECO:0000313" key="2">
    <source>
        <dbReference type="EMBL" id="SHH02372.1"/>
    </source>
</evidence>
<dbReference type="AlphaFoldDB" id="A0A1M5PKS5"/>
<keyword evidence="3" id="KW-1185">Reference proteome</keyword>
<keyword evidence="1" id="KW-0472">Membrane</keyword>
<evidence type="ECO:0000256" key="1">
    <source>
        <dbReference type="SAM" id="Phobius"/>
    </source>
</evidence>
<evidence type="ECO:0000313" key="3">
    <source>
        <dbReference type="Proteomes" id="UP000184520"/>
    </source>
</evidence>
<dbReference type="Proteomes" id="UP000184520">
    <property type="component" value="Unassembled WGS sequence"/>
</dbReference>
<keyword evidence="1" id="KW-1133">Transmembrane helix</keyword>
<accession>A0A1M5PKS5</accession>
<organism evidence="2 3">
    <name type="scientific">Marisediminitalea aggregata</name>
    <dbReference type="NCBI Taxonomy" id="634436"/>
    <lineage>
        <taxon>Bacteria</taxon>
        <taxon>Pseudomonadati</taxon>
        <taxon>Pseudomonadota</taxon>
        <taxon>Gammaproteobacteria</taxon>
        <taxon>Alteromonadales</taxon>
        <taxon>Alteromonadaceae</taxon>
        <taxon>Marisediminitalea</taxon>
    </lineage>
</organism>
<feature type="transmembrane region" description="Helical" evidence="1">
    <location>
        <begin position="20"/>
        <end position="40"/>
    </location>
</feature>
<dbReference type="RefSeq" id="WP_073324474.1">
    <property type="nucleotide sequence ID" value="NZ_FQWD01000006.1"/>
</dbReference>
<dbReference type="OrthoDB" id="9925052at2"/>
<dbReference type="STRING" id="634436.SAMN05216361_3499"/>
<dbReference type="EMBL" id="FQWD01000006">
    <property type="protein sequence ID" value="SHH02372.1"/>
    <property type="molecule type" value="Genomic_DNA"/>
</dbReference>
<reference evidence="3" key="1">
    <citation type="submission" date="2016-11" db="EMBL/GenBank/DDBJ databases">
        <authorList>
            <person name="Varghese N."/>
            <person name="Submissions S."/>
        </authorList>
    </citation>
    <scope>NUCLEOTIDE SEQUENCE [LARGE SCALE GENOMIC DNA]</scope>
    <source>
        <strain evidence="3">CGMCC 1.8995</strain>
    </source>
</reference>
<proteinExistence type="predicted"/>